<dbReference type="InterPro" id="IPR011605">
    <property type="entry name" value="NusB_fam"/>
</dbReference>
<dbReference type="PANTHER" id="PTHR11078">
    <property type="entry name" value="N UTILIZATION SUBSTANCE PROTEIN B-RELATED"/>
    <property type="match status" value="1"/>
</dbReference>
<dbReference type="HAMAP" id="MF_00073">
    <property type="entry name" value="NusB"/>
    <property type="match status" value="1"/>
</dbReference>
<feature type="coiled-coil region" evidence="7">
    <location>
        <begin position="49"/>
        <end position="76"/>
    </location>
</feature>
<dbReference type="InterPro" id="IPR006027">
    <property type="entry name" value="NusB_RsmB_TIM44"/>
</dbReference>
<dbReference type="Gene3D" id="1.10.940.10">
    <property type="entry name" value="NusB-like"/>
    <property type="match status" value="1"/>
</dbReference>
<dbReference type="EMBL" id="DVJO01000128">
    <property type="protein sequence ID" value="HIS83114.1"/>
    <property type="molecule type" value="Genomic_DNA"/>
</dbReference>
<evidence type="ECO:0000256" key="1">
    <source>
        <dbReference type="ARBA" id="ARBA00005952"/>
    </source>
</evidence>
<dbReference type="Pfam" id="PF01029">
    <property type="entry name" value="NusB"/>
    <property type="match status" value="1"/>
</dbReference>
<evidence type="ECO:0000313" key="9">
    <source>
        <dbReference type="EMBL" id="HIS83114.1"/>
    </source>
</evidence>
<dbReference type="GO" id="GO:0031564">
    <property type="term" value="P:transcription antitermination"/>
    <property type="evidence" value="ECO:0007669"/>
    <property type="project" value="UniProtKB-KW"/>
</dbReference>
<accession>A0A9D1FVZ5</accession>
<keyword evidence="3 6" id="KW-0694">RNA-binding</keyword>
<proteinExistence type="inferred from homology"/>
<comment type="function">
    <text evidence="6">Involved in transcription antitermination. Required for transcription of ribosomal RNA (rRNA) genes. Binds specifically to the boxA antiterminator sequence of the ribosomal RNA (rrn) operons.</text>
</comment>
<dbReference type="PANTHER" id="PTHR11078:SF3">
    <property type="entry name" value="ANTITERMINATION NUSB DOMAIN-CONTAINING PROTEIN"/>
    <property type="match status" value="1"/>
</dbReference>
<sequence>MQARRAARELAFILFSQFDKKITNYSKSDLEDIILKSVRILTSNANDELKIAVGSLVAMRDEIEEYEANHETNLNRPIGVANVSVPLVMSSEMSGRINEMIEIAEKTLLALEIAEFTTLDSQNEVKGYAIEIAEYFQKHHKEVDEIIQKHARNWDLQRLVKMDKDILRIAIVELLYIKDAPMKVVVDEALELAKKYSTDDSASFINGILAKVIVENGLK</sequence>
<evidence type="ECO:0000256" key="7">
    <source>
        <dbReference type="SAM" id="Coils"/>
    </source>
</evidence>
<reference evidence="9" key="2">
    <citation type="journal article" date="2021" name="PeerJ">
        <title>Extensive microbial diversity within the chicken gut microbiome revealed by metagenomics and culture.</title>
        <authorList>
            <person name="Gilroy R."/>
            <person name="Ravi A."/>
            <person name="Getino M."/>
            <person name="Pursley I."/>
            <person name="Horton D.L."/>
            <person name="Alikhan N.F."/>
            <person name="Baker D."/>
            <person name="Gharbi K."/>
            <person name="Hall N."/>
            <person name="Watson M."/>
            <person name="Adriaenssens E.M."/>
            <person name="Foster-Nyarko E."/>
            <person name="Jarju S."/>
            <person name="Secka A."/>
            <person name="Antonio M."/>
            <person name="Oren A."/>
            <person name="Chaudhuri R.R."/>
            <person name="La Ragione R."/>
            <person name="Hildebrand F."/>
            <person name="Pallen M.J."/>
        </authorList>
    </citation>
    <scope>NUCLEOTIDE SEQUENCE</scope>
    <source>
        <strain evidence="9">CHK152-2994</strain>
    </source>
</reference>
<keyword evidence="5 6" id="KW-0804">Transcription</keyword>
<evidence type="ECO:0000259" key="8">
    <source>
        <dbReference type="Pfam" id="PF01029"/>
    </source>
</evidence>
<dbReference type="NCBIfam" id="TIGR01951">
    <property type="entry name" value="nusB"/>
    <property type="match status" value="1"/>
</dbReference>
<reference evidence="9" key="1">
    <citation type="submission" date="2020-10" db="EMBL/GenBank/DDBJ databases">
        <authorList>
            <person name="Gilroy R."/>
        </authorList>
    </citation>
    <scope>NUCLEOTIDE SEQUENCE</scope>
    <source>
        <strain evidence="9">CHK152-2994</strain>
    </source>
</reference>
<gene>
    <name evidence="6 9" type="primary">nusB</name>
    <name evidence="9" type="ORF">IAD41_05870</name>
</gene>
<evidence type="ECO:0000256" key="2">
    <source>
        <dbReference type="ARBA" id="ARBA00022814"/>
    </source>
</evidence>
<dbReference type="GO" id="GO:0005829">
    <property type="term" value="C:cytosol"/>
    <property type="evidence" value="ECO:0007669"/>
    <property type="project" value="TreeGrafter"/>
</dbReference>
<evidence type="ECO:0000256" key="6">
    <source>
        <dbReference type="HAMAP-Rule" id="MF_00073"/>
    </source>
</evidence>
<keyword evidence="4 6" id="KW-0805">Transcription regulation</keyword>
<keyword evidence="2 6" id="KW-0889">Transcription antitermination</keyword>
<evidence type="ECO:0000256" key="4">
    <source>
        <dbReference type="ARBA" id="ARBA00023015"/>
    </source>
</evidence>
<evidence type="ECO:0000313" key="10">
    <source>
        <dbReference type="Proteomes" id="UP000824139"/>
    </source>
</evidence>
<dbReference type="GO" id="GO:0006353">
    <property type="term" value="P:DNA-templated transcription termination"/>
    <property type="evidence" value="ECO:0007669"/>
    <property type="project" value="UniProtKB-UniRule"/>
</dbReference>
<name>A0A9D1FVZ5_9BACT</name>
<dbReference type="GO" id="GO:0003723">
    <property type="term" value="F:RNA binding"/>
    <property type="evidence" value="ECO:0007669"/>
    <property type="project" value="UniProtKB-UniRule"/>
</dbReference>
<dbReference type="InterPro" id="IPR035926">
    <property type="entry name" value="NusB-like_sf"/>
</dbReference>
<feature type="domain" description="NusB/RsmB/TIM44" evidence="8">
    <location>
        <begin position="102"/>
        <end position="212"/>
    </location>
</feature>
<organism evidence="9 10">
    <name type="scientific">Candidatus Scatenecus faecavium</name>
    <dbReference type="NCBI Taxonomy" id="2840915"/>
    <lineage>
        <taxon>Bacteria</taxon>
        <taxon>Candidatus Scatenecus</taxon>
    </lineage>
</organism>
<protein>
    <recommendedName>
        <fullName evidence="6">Transcription antitermination protein NusB</fullName>
    </recommendedName>
    <alternativeName>
        <fullName evidence="6">Antitermination factor NusB</fullName>
    </alternativeName>
</protein>
<evidence type="ECO:0000256" key="3">
    <source>
        <dbReference type="ARBA" id="ARBA00022884"/>
    </source>
</evidence>
<comment type="caution">
    <text evidence="9">The sequence shown here is derived from an EMBL/GenBank/DDBJ whole genome shotgun (WGS) entry which is preliminary data.</text>
</comment>
<keyword evidence="7" id="KW-0175">Coiled coil</keyword>
<dbReference type="SUPFAM" id="SSF48013">
    <property type="entry name" value="NusB-like"/>
    <property type="match status" value="1"/>
</dbReference>
<comment type="similarity">
    <text evidence="1 6">Belongs to the NusB family.</text>
</comment>
<evidence type="ECO:0000256" key="5">
    <source>
        <dbReference type="ARBA" id="ARBA00023163"/>
    </source>
</evidence>
<dbReference type="Proteomes" id="UP000824139">
    <property type="component" value="Unassembled WGS sequence"/>
</dbReference>
<dbReference type="AlphaFoldDB" id="A0A9D1FVZ5"/>